<dbReference type="Gene3D" id="1.10.10.60">
    <property type="entry name" value="Homeodomain-like"/>
    <property type="match status" value="1"/>
</dbReference>
<evidence type="ECO:0000256" key="1">
    <source>
        <dbReference type="ARBA" id="ARBA00023015"/>
    </source>
</evidence>
<keyword evidence="3" id="KW-0804">Transcription</keyword>
<reference evidence="5 6" key="1">
    <citation type="submission" date="2024-09" db="EMBL/GenBank/DDBJ databases">
        <authorList>
            <person name="Sun Q."/>
            <person name="Mori K."/>
        </authorList>
    </citation>
    <scope>NUCLEOTIDE SEQUENCE [LARGE SCALE GENOMIC DNA]</scope>
    <source>
        <strain evidence="5 6">KCTC 23279</strain>
    </source>
</reference>
<dbReference type="RefSeq" id="WP_378390658.1">
    <property type="nucleotide sequence ID" value="NZ_JBHLWM010000008.1"/>
</dbReference>
<name>A0ABV6EWF4_9BRAD</name>
<dbReference type="SUPFAM" id="SSF46689">
    <property type="entry name" value="Homeodomain-like"/>
    <property type="match status" value="1"/>
</dbReference>
<evidence type="ECO:0000313" key="5">
    <source>
        <dbReference type="EMBL" id="MFC0242567.1"/>
    </source>
</evidence>
<dbReference type="InterPro" id="IPR018062">
    <property type="entry name" value="HTH_AraC-typ_CS"/>
</dbReference>
<dbReference type="Proteomes" id="UP001589775">
    <property type="component" value="Unassembled WGS sequence"/>
</dbReference>
<organism evidence="5 6">
    <name type="scientific">Rhodopseudomonas telluris</name>
    <dbReference type="NCBI Taxonomy" id="644215"/>
    <lineage>
        <taxon>Bacteria</taxon>
        <taxon>Pseudomonadati</taxon>
        <taxon>Pseudomonadota</taxon>
        <taxon>Alphaproteobacteria</taxon>
        <taxon>Hyphomicrobiales</taxon>
        <taxon>Nitrobacteraceae</taxon>
        <taxon>Rhodopseudomonas</taxon>
    </lineage>
</organism>
<protein>
    <submittedName>
        <fullName evidence="5">AraC family transcriptional regulator</fullName>
    </submittedName>
</protein>
<comment type="caution">
    <text evidence="5">The sequence shown here is derived from an EMBL/GenBank/DDBJ whole genome shotgun (WGS) entry which is preliminary data.</text>
</comment>
<dbReference type="Pfam" id="PF12625">
    <property type="entry name" value="Arabinose_bd"/>
    <property type="match status" value="1"/>
</dbReference>
<dbReference type="Pfam" id="PF12833">
    <property type="entry name" value="HTH_18"/>
    <property type="match status" value="1"/>
</dbReference>
<gene>
    <name evidence="5" type="ORF">ACFFJ6_18890</name>
</gene>
<dbReference type="InterPro" id="IPR032687">
    <property type="entry name" value="AraC-type_N"/>
</dbReference>
<evidence type="ECO:0000256" key="2">
    <source>
        <dbReference type="ARBA" id="ARBA00023125"/>
    </source>
</evidence>
<feature type="domain" description="HTH araC/xylS-type" evidence="4">
    <location>
        <begin position="224"/>
        <end position="326"/>
    </location>
</feature>
<keyword evidence="2" id="KW-0238">DNA-binding</keyword>
<dbReference type="PANTHER" id="PTHR47894:SF1">
    <property type="entry name" value="HTH-TYPE TRANSCRIPTIONAL REGULATOR VQSM"/>
    <property type="match status" value="1"/>
</dbReference>
<keyword evidence="1" id="KW-0805">Transcription regulation</keyword>
<dbReference type="InterPro" id="IPR018060">
    <property type="entry name" value="HTH_AraC"/>
</dbReference>
<proteinExistence type="predicted"/>
<keyword evidence="6" id="KW-1185">Reference proteome</keyword>
<dbReference type="PANTHER" id="PTHR47894">
    <property type="entry name" value="HTH-TYPE TRANSCRIPTIONAL REGULATOR GADX"/>
    <property type="match status" value="1"/>
</dbReference>
<evidence type="ECO:0000259" key="4">
    <source>
        <dbReference type="PROSITE" id="PS01124"/>
    </source>
</evidence>
<dbReference type="InterPro" id="IPR009057">
    <property type="entry name" value="Homeodomain-like_sf"/>
</dbReference>
<evidence type="ECO:0000256" key="3">
    <source>
        <dbReference type="ARBA" id="ARBA00023163"/>
    </source>
</evidence>
<dbReference type="SMART" id="SM00342">
    <property type="entry name" value="HTH_ARAC"/>
    <property type="match status" value="1"/>
</dbReference>
<sequence length="332" mass="36991">MERRTISPLFVEEVADCLRRAGIPPGPIFAAAGLPEVVRERVSAAQFGALWLAVAAAMDDEFFGLGGRPMRPGSFTLLCHAVLNADTLQQALNRALRFLKVALDDPAGELRIEGELARIVLRDKTAPRSAFAYRTFWIVVHGVACWLVGRRLPLRRVDFACGPPAVAADYRSFFGAPVRFGQPESALVFDARFLALRTNRTERALKEFLRRAPANILVRYRHDATLTAAIRTTLRAKPPTAWPNFETLAKQMKIPASTLRRRLRAEGQTYQTIKDEIRRALAIRWLAENQKPVGDIAADLGFAEPSAFHRAFKKWMARSPGAFRRESVAGSS</sequence>
<dbReference type="PROSITE" id="PS01124">
    <property type="entry name" value="HTH_ARAC_FAMILY_2"/>
    <property type="match status" value="1"/>
</dbReference>
<dbReference type="PROSITE" id="PS00041">
    <property type="entry name" value="HTH_ARAC_FAMILY_1"/>
    <property type="match status" value="1"/>
</dbReference>
<evidence type="ECO:0000313" key="6">
    <source>
        <dbReference type="Proteomes" id="UP001589775"/>
    </source>
</evidence>
<dbReference type="EMBL" id="JBHLWM010000008">
    <property type="protein sequence ID" value="MFC0242567.1"/>
    <property type="molecule type" value="Genomic_DNA"/>
</dbReference>
<accession>A0ABV6EWF4</accession>